<dbReference type="EMBL" id="AP019309">
    <property type="protein sequence ID" value="BBH27347.1"/>
    <property type="molecule type" value="Genomic_DNA"/>
</dbReference>
<sequence length="116" mass="13098">MACQLVDTFDKAVRIGITLDEKEYDALFRIIIENPKLTDEQIKMKLNLYTESINKRTSSNGKELRKSIITFGGDILMLGVSVASVLLSANSGEISKQIGKTKRTQERMNGLFWNKK</sequence>
<accession>A0A3G9J7Y9</accession>
<organism evidence="1 2">
    <name type="scientific">Intestinibaculum porci</name>
    <dbReference type="NCBI Taxonomy" id="2487118"/>
    <lineage>
        <taxon>Bacteria</taxon>
        <taxon>Bacillati</taxon>
        <taxon>Bacillota</taxon>
        <taxon>Erysipelotrichia</taxon>
        <taxon>Erysipelotrichales</taxon>
        <taxon>Erysipelotrichaceae</taxon>
        <taxon>Intestinibaculum</taxon>
    </lineage>
</organism>
<keyword evidence="2" id="KW-1185">Reference proteome</keyword>
<name>A0A3G9J7Y9_9FIRM</name>
<proteinExistence type="predicted"/>
<reference evidence="1 2" key="1">
    <citation type="submission" date="2018-11" db="EMBL/GenBank/DDBJ databases">
        <title>Novel Erysipelotrichaceae bacterium isolated from small intestine of a swine.</title>
        <authorList>
            <person name="Kim J.S."/>
            <person name="Choe H."/>
            <person name="Lee Y.R."/>
            <person name="Kim K.M."/>
            <person name="Park D.S."/>
        </authorList>
    </citation>
    <scope>NUCLEOTIDE SEQUENCE [LARGE SCALE GENOMIC DNA]</scope>
    <source>
        <strain evidence="1 2">SG0102</strain>
    </source>
</reference>
<dbReference type="KEGG" id="ebm:SG0102_22810"/>
<dbReference type="RefSeq" id="WP_125120086.1">
    <property type="nucleotide sequence ID" value="NZ_AP019309.1"/>
</dbReference>
<dbReference type="InParanoid" id="A0A3G9J7Y9"/>
<dbReference type="AlphaFoldDB" id="A0A3G9J7Y9"/>
<evidence type="ECO:0000313" key="2">
    <source>
        <dbReference type="Proteomes" id="UP000268059"/>
    </source>
</evidence>
<protein>
    <submittedName>
        <fullName evidence="1">Uncharacterized protein</fullName>
    </submittedName>
</protein>
<gene>
    <name evidence="1" type="ORF">SG0102_22810</name>
</gene>
<dbReference type="Proteomes" id="UP000268059">
    <property type="component" value="Chromosome"/>
</dbReference>
<evidence type="ECO:0000313" key="1">
    <source>
        <dbReference type="EMBL" id="BBH27347.1"/>
    </source>
</evidence>